<evidence type="ECO:0000313" key="1">
    <source>
        <dbReference type="EMBL" id="GAA3831342.1"/>
    </source>
</evidence>
<accession>A0ABP7J1I1</accession>
<evidence type="ECO:0000313" key="2">
    <source>
        <dbReference type="Proteomes" id="UP001500888"/>
    </source>
</evidence>
<evidence type="ECO:0008006" key="3">
    <source>
        <dbReference type="Google" id="ProtNLM"/>
    </source>
</evidence>
<protein>
    <recommendedName>
        <fullName evidence="3">WXG100 family type VII secretion target</fullName>
    </recommendedName>
</protein>
<dbReference type="RefSeq" id="WP_344947786.1">
    <property type="nucleotide sequence ID" value="NZ_BAAAZR010000028.1"/>
</dbReference>
<dbReference type="Proteomes" id="UP001500888">
    <property type="component" value="Unassembled WGS sequence"/>
</dbReference>
<proteinExistence type="predicted"/>
<comment type="caution">
    <text evidence="1">The sequence shown here is derived from an EMBL/GenBank/DDBJ whole genome shotgun (WGS) entry which is preliminary data.</text>
</comment>
<sequence length="99" mass="10842">MAEVTNPLHTYLTQLQGRVQKVQDELGKKLDKPASNMASGKVWTSAAAKTWGARLGEQHRAYNDALNGLDDELSSMLARTPKTCSPQEAKMLRMDLLGG</sequence>
<keyword evidence="2" id="KW-1185">Reference proteome</keyword>
<organism evidence="1 2">
    <name type="scientific">Sphaerisporangium flaviroseum</name>
    <dbReference type="NCBI Taxonomy" id="509199"/>
    <lineage>
        <taxon>Bacteria</taxon>
        <taxon>Bacillati</taxon>
        <taxon>Actinomycetota</taxon>
        <taxon>Actinomycetes</taxon>
        <taxon>Streptosporangiales</taxon>
        <taxon>Streptosporangiaceae</taxon>
        <taxon>Sphaerisporangium</taxon>
    </lineage>
</organism>
<name>A0ABP7J1I1_9ACTN</name>
<gene>
    <name evidence="1" type="ORF">GCM10022226_60520</name>
</gene>
<reference evidence="2" key="1">
    <citation type="journal article" date="2019" name="Int. J. Syst. Evol. Microbiol.">
        <title>The Global Catalogue of Microorganisms (GCM) 10K type strain sequencing project: providing services to taxonomists for standard genome sequencing and annotation.</title>
        <authorList>
            <consortium name="The Broad Institute Genomics Platform"/>
            <consortium name="The Broad Institute Genome Sequencing Center for Infectious Disease"/>
            <person name="Wu L."/>
            <person name="Ma J."/>
        </authorList>
    </citation>
    <scope>NUCLEOTIDE SEQUENCE [LARGE SCALE GENOMIC DNA]</scope>
    <source>
        <strain evidence="2">JCM 16908</strain>
    </source>
</reference>
<dbReference type="EMBL" id="BAAAZR010000028">
    <property type="protein sequence ID" value="GAA3831342.1"/>
    <property type="molecule type" value="Genomic_DNA"/>
</dbReference>